<reference evidence="4 5" key="1">
    <citation type="submission" date="2023-10" db="EMBL/GenBank/DDBJ databases">
        <title>Complete genome sequence of Shewanella sp. DAU334.</title>
        <authorList>
            <person name="Lee Y.-S."/>
            <person name="Jeong H.-R."/>
            <person name="Hwang E.-J."/>
            <person name="Choi Y.-L."/>
            <person name="Kim G.-D."/>
        </authorList>
    </citation>
    <scope>NUCLEOTIDE SEQUENCE [LARGE SCALE GENOMIC DNA]</scope>
    <source>
        <strain evidence="4 5">DAU334</strain>
    </source>
</reference>
<dbReference type="RefSeq" id="WP_310471014.1">
    <property type="nucleotide sequence ID" value="NZ_CP136522.1"/>
</dbReference>
<proteinExistence type="predicted"/>
<dbReference type="Gene3D" id="1.20.120.160">
    <property type="entry name" value="HPT domain"/>
    <property type="match status" value="1"/>
</dbReference>
<sequence length="107" mass="11808">MINVEALNEVLGGDTDCVKELMAMYLDINAEVGSTLDEHYRSHNTEALFHALHTLSGMLSNLCEEDAVAIIKEAEMTSQAGELPSQQQMAVIKQHLLEIEGQVRLLV</sequence>
<feature type="domain" description="HPt" evidence="3">
    <location>
        <begin position="14"/>
        <end position="107"/>
    </location>
</feature>
<dbReference type="EMBL" id="CP136522">
    <property type="protein sequence ID" value="WOT06742.1"/>
    <property type="molecule type" value="Genomic_DNA"/>
</dbReference>
<evidence type="ECO:0000313" key="4">
    <source>
        <dbReference type="EMBL" id="WOT06742.1"/>
    </source>
</evidence>
<keyword evidence="5" id="KW-1185">Reference proteome</keyword>
<keyword evidence="2" id="KW-0597">Phosphoprotein</keyword>
<evidence type="ECO:0000256" key="2">
    <source>
        <dbReference type="PROSITE-ProRule" id="PRU00110"/>
    </source>
</evidence>
<name>A0ABZ0K2F7_9GAMM</name>
<evidence type="ECO:0000259" key="3">
    <source>
        <dbReference type="PROSITE" id="PS50894"/>
    </source>
</evidence>
<organism evidence="4 5">
    <name type="scientific">Shewanella youngdeokensis</name>
    <dbReference type="NCBI Taxonomy" id="2999068"/>
    <lineage>
        <taxon>Bacteria</taxon>
        <taxon>Pseudomonadati</taxon>
        <taxon>Pseudomonadota</taxon>
        <taxon>Gammaproteobacteria</taxon>
        <taxon>Alteromonadales</taxon>
        <taxon>Shewanellaceae</taxon>
        <taxon>Shewanella</taxon>
    </lineage>
</organism>
<gene>
    <name evidence="4" type="ORF">RGE70_08330</name>
</gene>
<dbReference type="InterPro" id="IPR036641">
    <property type="entry name" value="HPT_dom_sf"/>
</dbReference>
<keyword evidence="1" id="KW-0902">Two-component regulatory system</keyword>
<protein>
    <recommendedName>
        <fullName evidence="3">HPt domain-containing protein</fullName>
    </recommendedName>
</protein>
<evidence type="ECO:0000313" key="5">
    <source>
        <dbReference type="Proteomes" id="UP001529491"/>
    </source>
</evidence>
<dbReference type="InterPro" id="IPR008207">
    <property type="entry name" value="Sig_transdc_His_kin_Hpt_dom"/>
</dbReference>
<dbReference type="SUPFAM" id="SSF47226">
    <property type="entry name" value="Histidine-containing phosphotransfer domain, HPT domain"/>
    <property type="match status" value="1"/>
</dbReference>
<accession>A0ABZ0K2F7</accession>
<dbReference type="PROSITE" id="PS50894">
    <property type="entry name" value="HPT"/>
    <property type="match status" value="1"/>
</dbReference>
<dbReference type="Proteomes" id="UP001529491">
    <property type="component" value="Chromosome"/>
</dbReference>
<evidence type="ECO:0000256" key="1">
    <source>
        <dbReference type="ARBA" id="ARBA00023012"/>
    </source>
</evidence>
<feature type="modified residue" description="Phosphohistidine" evidence="2">
    <location>
        <position position="53"/>
    </location>
</feature>